<evidence type="ECO:0000313" key="3">
    <source>
        <dbReference type="Proteomes" id="UP001558652"/>
    </source>
</evidence>
<name>A0ABD0ZBH8_9HEMI</name>
<organism evidence="2 3">
    <name type="scientific">Ranatra chinensis</name>
    <dbReference type="NCBI Taxonomy" id="642074"/>
    <lineage>
        <taxon>Eukaryota</taxon>
        <taxon>Metazoa</taxon>
        <taxon>Ecdysozoa</taxon>
        <taxon>Arthropoda</taxon>
        <taxon>Hexapoda</taxon>
        <taxon>Insecta</taxon>
        <taxon>Pterygota</taxon>
        <taxon>Neoptera</taxon>
        <taxon>Paraneoptera</taxon>
        <taxon>Hemiptera</taxon>
        <taxon>Heteroptera</taxon>
        <taxon>Panheteroptera</taxon>
        <taxon>Nepomorpha</taxon>
        <taxon>Nepidae</taxon>
        <taxon>Ranatrinae</taxon>
        <taxon>Ranatra</taxon>
    </lineage>
</organism>
<proteinExistence type="predicted"/>
<comment type="caution">
    <text evidence="2">The sequence shown here is derived from an EMBL/GenBank/DDBJ whole genome shotgun (WGS) entry which is preliminary data.</text>
</comment>
<evidence type="ECO:0000313" key="2">
    <source>
        <dbReference type="EMBL" id="KAL1132704.1"/>
    </source>
</evidence>
<reference evidence="2 3" key="1">
    <citation type="submission" date="2024-07" db="EMBL/GenBank/DDBJ databases">
        <title>Chromosome-level genome assembly of the water stick insect Ranatra chinensis (Heteroptera: Nepidae).</title>
        <authorList>
            <person name="Liu X."/>
        </authorList>
    </citation>
    <scope>NUCLEOTIDE SEQUENCE [LARGE SCALE GENOMIC DNA]</scope>
    <source>
        <strain evidence="2">Cailab_2021Rc</strain>
        <tissue evidence="2">Muscle</tissue>
    </source>
</reference>
<keyword evidence="3" id="KW-1185">Reference proteome</keyword>
<evidence type="ECO:0000259" key="1">
    <source>
        <dbReference type="Pfam" id="PF01085"/>
    </source>
</evidence>
<dbReference type="InterPro" id="IPR000320">
    <property type="entry name" value="Hedgehog_signalling_dom"/>
</dbReference>
<dbReference type="AlphaFoldDB" id="A0ABD0ZBH8"/>
<dbReference type="Proteomes" id="UP001558652">
    <property type="component" value="Unassembled WGS sequence"/>
</dbReference>
<dbReference type="SUPFAM" id="SSF55166">
    <property type="entry name" value="Hedgehog/DD-peptidase"/>
    <property type="match status" value="1"/>
</dbReference>
<dbReference type="EMBL" id="JBFDAA010000005">
    <property type="protein sequence ID" value="KAL1132704.1"/>
    <property type="molecule type" value="Genomic_DNA"/>
</dbReference>
<dbReference type="Gene3D" id="3.30.1380.10">
    <property type="match status" value="1"/>
</dbReference>
<dbReference type="PANTHER" id="PTHR11889:SF31">
    <property type="entry name" value="PROTEIN HEDGEHOG"/>
    <property type="match status" value="1"/>
</dbReference>
<sequence>MMVVGGVAGCGPGRGAGRRRGPAKLTPLVFKQHVPNVSENTLHASGQPEGRIRKEDERFRELLPNYNPDIVFRDEEGTGADRLMTQVNHMKNYLNILTQISSCYTASKPAHTCLLKAGPVSLYKSVYTDRISPTGGIEWKYVFGTRFLTDMLATLIFARSIPFHSSCV</sequence>
<dbReference type="InterPro" id="IPR009045">
    <property type="entry name" value="Zn_M74/Hedgehog-like"/>
</dbReference>
<feature type="domain" description="Hedgehog N-terminal signalling" evidence="1">
    <location>
        <begin position="10"/>
        <end position="98"/>
    </location>
</feature>
<dbReference type="Pfam" id="PF01085">
    <property type="entry name" value="HH_signal"/>
    <property type="match status" value="1"/>
</dbReference>
<protein>
    <recommendedName>
        <fullName evidence="1">Hedgehog N-terminal signalling domain-containing protein</fullName>
    </recommendedName>
</protein>
<accession>A0ABD0ZBH8</accession>
<dbReference type="InterPro" id="IPR050387">
    <property type="entry name" value="Hedgehog_Signaling"/>
</dbReference>
<gene>
    <name evidence="2" type="ORF">AAG570_010656</name>
</gene>
<dbReference type="PANTHER" id="PTHR11889">
    <property type="entry name" value="HEDGEHOG"/>
    <property type="match status" value="1"/>
</dbReference>